<name>A0A3G5AAZ7_9VIRU</name>
<dbReference type="InterPro" id="IPR016137">
    <property type="entry name" value="RGS"/>
</dbReference>
<accession>A0A3G5AAZ7</accession>
<feature type="compositionally biased region" description="Polar residues" evidence="2">
    <location>
        <begin position="35"/>
        <end position="48"/>
    </location>
</feature>
<sequence>MNSEIHSNVSQQTAISKVTKKKPVLKRKIKDPKQSTDSVSLNDSDAKSTTLDIFDNDQLCEQQSIKNANEHANPNDDVGDERSEEPQSSKPASASTKSHIKKIIPAKKIKQRRIPKKNPDLPSEPKMYSIYKIPKYYLADAEFIRMKGEEYELAELIEILEKRNNCYHTRTHKNTNYKFFGDCDNYGKGIDRFMDILIKFLDNRYGLKVTLEDILYTENKSVNGSYHYVMPSYYASCEKLYEIHSNFLDEHRDEFTYEVTVNDRKGPKKKIKNNVDTTVYTEKWFRCPNQSKEGVSGTEHIIVKGTMKDFIFDFIEDDSKCIEDLIYKDPSETTQITESPKKIIKSPTESNKPELKPSQSPAKDDTIKNIEWNIYYKFFDLCYKQERFDNRATWVKVGQAIKNRYGDLGFELFKFFSKKAANPDPDDSLLKTYNGFKSAKNNPITIGSIYHYAKEDNKEQFTKLIHTESPFKKFSMTSVDVAKYIKLLKPTHFVWVNRKLYCFNGCCWENDDLEMKMFISNELYDFLQDILVTCFWTTDSRLFDPMKKSLDRLKNMNFKEEIIKTSREYLTDNEIEFDDKWYLFGFKNVVYDLKKGKFRDYSPDDYVLTTTGYNWVVPTEDTIKKMHELINLIFPIVDERSLYLEILSTTLEGRCLEKFIIFNGEGGNGKGLMDDILLAALGPYGIVANNAILFEKSRTGSNPERANIDKKRFVVFRELSEKNKIENSIMREMTGGGSFSARGHNESNTDKKLHGTTVAECNDRPPLAQEPKRADIRRLIDIFFRSLFTDYPELVDHSKYIYLANQEYKTAEFHKKHRIALLFILFEAYKEYQKRNYTFNIPKSVKDRTNMYLEQSSSMLGWINETYDKTDNVQDYVIIKDMYHSFIESEYYHNLSKSDKRKLNYKNFICEIEGNTFLKKSYHERKKIDGCDYRNILTNYKIKTELDRNTKKKFDNNAYEFGSAEKK</sequence>
<evidence type="ECO:0000313" key="4">
    <source>
        <dbReference type="EMBL" id="AYV83774.1"/>
    </source>
</evidence>
<organism evidence="4">
    <name type="scientific">Hyperionvirus sp</name>
    <dbReference type="NCBI Taxonomy" id="2487770"/>
    <lineage>
        <taxon>Viruses</taxon>
        <taxon>Varidnaviria</taxon>
        <taxon>Bamfordvirae</taxon>
        <taxon>Nucleocytoviricota</taxon>
        <taxon>Megaviricetes</taxon>
        <taxon>Imitervirales</taxon>
        <taxon>Mimiviridae</taxon>
        <taxon>Klosneuvirinae</taxon>
    </lineage>
</organism>
<feature type="region of interest" description="Disordered" evidence="2">
    <location>
        <begin position="1"/>
        <end position="48"/>
    </location>
</feature>
<protein>
    <submittedName>
        <fullName evidence="4">DNA primase</fullName>
    </submittedName>
</protein>
<dbReference type="Pfam" id="PF08706">
    <property type="entry name" value="D5_N"/>
    <property type="match status" value="1"/>
</dbReference>
<feature type="compositionally biased region" description="Basic residues" evidence="2">
    <location>
        <begin position="98"/>
        <end position="116"/>
    </location>
</feature>
<dbReference type="InterPro" id="IPR027417">
    <property type="entry name" value="P-loop_NTPase"/>
</dbReference>
<dbReference type="PANTHER" id="PTHR35372:SF2">
    <property type="entry name" value="SF3 HELICASE DOMAIN-CONTAINING PROTEIN"/>
    <property type="match status" value="1"/>
</dbReference>
<reference evidence="4" key="1">
    <citation type="submission" date="2018-10" db="EMBL/GenBank/DDBJ databases">
        <title>Hidden diversity of soil giant viruses.</title>
        <authorList>
            <person name="Schulz F."/>
            <person name="Alteio L."/>
            <person name="Goudeau D."/>
            <person name="Ryan E.M."/>
            <person name="Malmstrom R.R."/>
            <person name="Blanchard J."/>
            <person name="Woyke T."/>
        </authorList>
    </citation>
    <scope>NUCLEOTIDE SEQUENCE</scope>
    <source>
        <strain evidence="4">HYV1</strain>
    </source>
</reference>
<keyword evidence="1" id="KW-0378">Hydrolase</keyword>
<proteinExistence type="predicted"/>
<feature type="compositionally biased region" description="Polar residues" evidence="2">
    <location>
        <begin position="1"/>
        <end position="16"/>
    </location>
</feature>
<evidence type="ECO:0000259" key="3">
    <source>
        <dbReference type="PROSITE" id="PS50132"/>
    </source>
</evidence>
<feature type="compositionally biased region" description="Basic residues" evidence="2">
    <location>
        <begin position="18"/>
        <end position="30"/>
    </location>
</feature>
<dbReference type="Gene3D" id="3.40.50.300">
    <property type="entry name" value="P-loop containing nucleotide triphosphate hydrolases"/>
    <property type="match status" value="1"/>
</dbReference>
<evidence type="ECO:0000256" key="2">
    <source>
        <dbReference type="SAM" id="MobiDB-lite"/>
    </source>
</evidence>
<dbReference type="GO" id="GO:0016817">
    <property type="term" value="F:hydrolase activity, acting on acid anhydrides"/>
    <property type="evidence" value="ECO:0007669"/>
    <property type="project" value="InterPro"/>
</dbReference>
<dbReference type="Pfam" id="PF08707">
    <property type="entry name" value="PriCT_2"/>
    <property type="match status" value="1"/>
</dbReference>
<evidence type="ECO:0000256" key="1">
    <source>
        <dbReference type="ARBA" id="ARBA00022801"/>
    </source>
</evidence>
<gene>
    <name evidence="4" type="ORF">Hyperionvirus11_47</name>
</gene>
<feature type="region of interest" description="Disordered" evidence="2">
    <location>
        <begin position="736"/>
        <end position="768"/>
    </location>
</feature>
<feature type="region of interest" description="Disordered" evidence="2">
    <location>
        <begin position="60"/>
        <end position="121"/>
    </location>
</feature>
<dbReference type="InterPro" id="IPR014818">
    <property type="entry name" value="Phage/plasmid_primase_P4_C"/>
</dbReference>
<dbReference type="PROSITE" id="PS50132">
    <property type="entry name" value="RGS"/>
    <property type="match status" value="1"/>
</dbReference>
<dbReference type="InterPro" id="IPR014819">
    <property type="entry name" value="PriCT_2"/>
</dbReference>
<dbReference type="EMBL" id="MK072393">
    <property type="protein sequence ID" value="AYV83774.1"/>
    <property type="molecule type" value="Genomic_DNA"/>
</dbReference>
<feature type="domain" description="RGS" evidence="3">
    <location>
        <begin position="783"/>
        <end position="896"/>
    </location>
</feature>
<feature type="compositionally biased region" description="Polar residues" evidence="2">
    <location>
        <begin position="60"/>
        <end position="72"/>
    </location>
</feature>
<dbReference type="InterPro" id="IPR051620">
    <property type="entry name" value="ORF904-like_C"/>
</dbReference>
<feature type="compositionally biased region" description="Basic and acidic residues" evidence="2">
    <location>
        <begin position="743"/>
        <end position="753"/>
    </location>
</feature>
<feature type="region of interest" description="Disordered" evidence="2">
    <location>
        <begin position="336"/>
        <end position="362"/>
    </location>
</feature>
<feature type="compositionally biased region" description="Polar residues" evidence="2">
    <location>
        <begin position="88"/>
        <end position="97"/>
    </location>
</feature>
<dbReference type="PANTHER" id="PTHR35372">
    <property type="entry name" value="ATP BINDING PROTEIN-RELATED"/>
    <property type="match status" value="1"/>
</dbReference>